<proteinExistence type="predicted"/>
<keyword evidence="2" id="KW-0812">Transmembrane</keyword>
<sequence>MLGGIAPFIVGVVVVALLIGAVFLDARRRARGPRRPLPEEQPRLPEGGPVHEELENREPDEIPKSDLRLLPYQVHGNLGSRPSQEKKRPRWSKGGSGSFGSGGLGAH</sequence>
<organism evidence="3 4">
    <name type="scientific">Streptomyces capitiformicae</name>
    <dbReference type="NCBI Taxonomy" id="2014920"/>
    <lineage>
        <taxon>Bacteria</taxon>
        <taxon>Bacillati</taxon>
        <taxon>Actinomycetota</taxon>
        <taxon>Actinomycetes</taxon>
        <taxon>Kitasatosporales</taxon>
        <taxon>Streptomycetaceae</taxon>
        <taxon>Streptomyces</taxon>
    </lineage>
</organism>
<evidence type="ECO:0000313" key="3">
    <source>
        <dbReference type="EMBL" id="GHE65433.1"/>
    </source>
</evidence>
<dbReference type="InterPro" id="IPR045513">
    <property type="entry name" value="DUF6479"/>
</dbReference>
<evidence type="ECO:0000313" key="4">
    <source>
        <dbReference type="Proteomes" id="UP000603227"/>
    </source>
</evidence>
<dbReference type="AlphaFoldDB" id="A0A919DPN3"/>
<feature type="region of interest" description="Disordered" evidence="1">
    <location>
        <begin position="29"/>
        <end position="107"/>
    </location>
</feature>
<dbReference type="Pfam" id="PF20087">
    <property type="entry name" value="DUF6479"/>
    <property type="match status" value="1"/>
</dbReference>
<keyword evidence="4" id="KW-1185">Reference proteome</keyword>
<dbReference type="Proteomes" id="UP000603227">
    <property type="component" value="Unassembled WGS sequence"/>
</dbReference>
<gene>
    <name evidence="3" type="ORF">GCM10017771_89010</name>
</gene>
<evidence type="ECO:0008006" key="5">
    <source>
        <dbReference type="Google" id="ProtNLM"/>
    </source>
</evidence>
<comment type="caution">
    <text evidence="3">The sequence shown here is derived from an EMBL/GenBank/DDBJ whole genome shotgun (WGS) entry which is preliminary data.</text>
</comment>
<protein>
    <recommendedName>
        <fullName evidence="5">Secreted protein</fullName>
    </recommendedName>
</protein>
<evidence type="ECO:0000256" key="1">
    <source>
        <dbReference type="SAM" id="MobiDB-lite"/>
    </source>
</evidence>
<dbReference type="EMBL" id="BNAT01000062">
    <property type="protein sequence ID" value="GHE65433.1"/>
    <property type="molecule type" value="Genomic_DNA"/>
</dbReference>
<reference evidence="3" key="2">
    <citation type="submission" date="2020-09" db="EMBL/GenBank/DDBJ databases">
        <authorList>
            <person name="Sun Q."/>
            <person name="Zhou Y."/>
        </authorList>
    </citation>
    <scope>NUCLEOTIDE SEQUENCE</scope>
    <source>
        <strain evidence="3">CGMCC 4.7403</strain>
    </source>
</reference>
<reference evidence="3" key="1">
    <citation type="journal article" date="2014" name="Int. J. Syst. Evol. Microbiol.">
        <title>Complete genome sequence of Corynebacterium casei LMG S-19264T (=DSM 44701T), isolated from a smear-ripened cheese.</title>
        <authorList>
            <consortium name="US DOE Joint Genome Institute (JGI-PGF)"/>
            <person name="Walter F."/>
            <person name="Albersmeier A."/>
            <person name="Kalinowski J."/>
            <person name="Ruckert C."/>
        </authorList>
    </citation>
    <scope>NUCLEOTIDE SEQUENCE</scope>
    <source>
        <strain evidence="3">CGMCC 4.7403</strain>
    </source>
</reference>
<keyword evidence="2" id="KW-1133">Transmembrane helix</keyword>
<feature type="compositionally biased region" description="Basic and acidic residues" evidence="1">
    <location>
        <begin position="36"/>
        <end position="67"/>
    </location>
</feature>
<feature type="compositionally biased region" description="Gly residues" evidence="1">
    <location>
        <begin position="94"/>
        <end position="107"/>
    </location>
</feature>
<keyword evidence="2" id="KW-0472">Membrane</keyword>
<evidence type="ECO:0000256" key="2">
    <source>
        <dbReference type="SAM" id="Phobius"/>
    </source>
</evidence>
<name>A0A919DPN3_9ACTN</name>
<accession>A0A919DPN3</accession>
<feature type="transmembrane region" description="Helical" evidence="2">
    <location>
        <begin position="6"/>
        <end position="26"/>
    </location>
</feature>